<dbReference type="Gene3D" id="3.40.960.10">
    <property type="entry name" value="VSR Endonuclease"/>
    <property type="match status" value="1"/>
</dbReference>
<gene>
    <name evidence="1" type="ORF">Uis1B_1718</name>
</gene>
<evidence type="ECO:0000313" key="1">
    <source>
        <dbReference type="EMBL" id="PLS30447.1"/>
    </source>
</evidence>
<dbReference type="EMBL" id="NMWU01000030">
    <property type="protein sequence ID" value="PLS30447.1"/>
    <property type="molecule type" value="Genomic_DNA"/>
</dbReference>
<dbReference type="AlphaFoldDB" id="A0A2N5J8D0"/>
<reference evidence="1 2" key="1">
    <citation type="submission" date="2017-07" db="EMBL/GenBank/DDBJ databases">
        <title>Bifidobacterium novel species.</title>
        <authorList>
            <person name="Lugli G.A."/>
            <person name="Milani C."/>
            <person name="Duranti S."/>
            <person name="Mangifesta M."/>
        </authorList>
    </citation>
    <scope>NUCLEOTIDE SEQUENCE [LARGE SCALE GENOMIC DNA]</scope>
    <source>
        <strain evidence="2">Uis1B</strain>
    </source>
</reference>
<proteinExistence type="predicted"/>
<evidence type="ECO:0000313" key="2">
    <source>
        <dbReference type="Proteomes" id="UP000235050"/>
    </source>
</evidence>
<organism evidence="1 2">
    <name type="scientific">Bifidobacterium margollesii</name>
    <dbReference type="NCBI Taxonomy" id="2020964"/>
    <lineage>
        <taxon>Bacteria</taxon>
        <taxon>Bacillati</taxon>
        <taxon>Actinomycetota</taxon>
        <taxon>Actinomycetes</taxon>
        <taxon>Bifidobacteriales</taxon>
        <taxon>Bifidobacteriaceae</taxon>
        <taxon>Bifidobacterium</taxon>
    </lineage>
</organism>
<evidence type="ECO:0008006" key="3">
    <source>
        <dbReference type="Google" id="ProtNLM"/>
    </source>
</evidence>
<name>A0A2N5J8D0_9BIFI</name>
<protein>
    <recommendedName>
        <fullName evidence="3">DUF559 domain-containing protein</fullName>
    </recommendedName>
</protein>
<accession>A0A2N5J8D0</accession>
<comment type="caution">
    <text evidence="1">The sequence shown here is derived from an EMBL/GenBank/DDBJ whole genome shotgun (WGS) entry which is preliminary data.</text>
</comment>
<keyword evidence="2" id="KW-1185">Reference proteome</keyword>
<sequence>MIRLPGFAAPITFGGMSVYRAVSGVSGAVSGLVSGAPSGGGGIAYASLADTALQTLARCEAAARTSRVPLVFSHLTALNLLGIEPPLNCTLDESLLHVAVRDRRRRRRRRGMGIHLWEPEYESRMIADSVECVDALTAWAQMSPYVTLGELVVLGDSLMRRDPRLRQCSSEDFARFLRTAGPFRGKASCVKALRFMMDGTDSSWETRVRLALRYFGLPEAIPNYAVFDEQLGFDLHIDLAYPDCKVGIEFQGDHHRTSKRQYAFDQRKKRNLEYQDWRIIPVVAGDLASERLCRELAVIVAAALGRRLPERPVARYRGLVLF</sequence>
<dbReference type="Proteomes" id="UP000235050">
    <property type="component" value="Unassembled WGS sequence"/>
</dbReference>